<dbReference type="InterPro" id="IPR003959">
    <property type="entry name" value="ATPase_AAA_core"/>
</dbReference>
<keyword evidence="3" id="KW-0378">Hydrolase</keyword>
<gene>
    <name evidence="3" type="ORF">B0H66DRAFT_606483</name>
</gene>
<dbReference type="CDD" id="cd19481">
    <property type="entry name" value="RecA-like_protease"/>
    <property type="match status" value="1"/>
</dbReference>
<accession>A0AAE0M1G0</accession>
<evidence type="ECO:0000256" key="1">
    <source>
        <dbReference type="SAM" id="MobiDB-lite"/>
    </source>
</evidence>
<dbReference type="EMBL" id="JAUEDM010000006">
    <property type="protein sequence ID" value="KAK3315617.1"/>
    <property type="molecule type" value="Genomic_DNA"/>
</dbReference>
<feature type="compositionally biased region" description="Basic and acidic residues" evidence="1">
    <location>
        <begin position="10"/>
        <end position="21"/>
    </location>
</feature>
<dbReference type="PANTHER" id="PTHR46411">
    <property type="entry name" value="FAMILY ATPASE, PUTATIVE-RELATED"/>
    <property type="match status" value="1"/>
</dbReference>
<keyword evidence="4" id="KW-1185">Reference proteome</keyword>
<dbReference type="Proteomes" id="UP001283341">
    <property type="component" value="Unassembled WGS sequence"/>
</dbReference>
<proteinExistence type="predicted"/>
<dbReference type="AlphaFoldDB" id="A0AAE0M1G0"/>
<dbReference type="Gene3D" id="3.40.50.300">
    <property type="entry name" value="P-loop containing nucleotide triphosphate hydrolases"/>
    <property type="match status" value="1"/>
</dbReference>
<dbReference type="PANTHER" id="PTHR46411:SF3">
    <property type="entry name" value="AAA+ ATPASE DOMAIN-CONTAINING PROTEIN"/>
    <property type="match status" value="1"/>
</dbReference>
<dbReference type="GO" id="GO:0016887">
    <property type="term" value="F:ATP hydrolysis activity"/>
    <property type="evidence" value="ECO:0007669"/>
    <property type="project" value="InterPro"/>
</dbReference>
<dbReference type="InterPro" id="IPR027417">
    <property type="entry name" value="P-loop_NTPase"/>
</dbReference>
<dbReference type="GO" id="GO:0005524">
    <property type="term" value="F:ATP binding"/>
    <property type="evidence" value="ECO:0007669"/>
    <property type="project" value="InterPro"/>
</dbReference>
<dbReference type="Pfam" id="PF00004">
    <property type="entry name" value="AAA"/>
    <property type="match status" value="1"/>
</dbReference>
<comment type="caution">
    <text evidence="3">The sequence shown here is derived from an EMBL/GenBank/DDBJ whole genome shotgun (WGS) entry which is preliminary data.</text>
</comment>
<organism evidence="3 4">
    <name type="scientific">Apodospora peruviana</name>
    <dbReference type="NCBI Taxonomy" id="516989"/>
    <lineage>
        <taxon>Eukaryota</taxon>
        <taxon>Fungi</taxon>
        <taxon>Dikarya</taxon>
        <taxon>Ascomycota</taxon>
        <taxon>Pezizomycotina</taxon>
        <taxon>Sordariomycetes</taxon>
        <taxon>Sordariomycetidae</taxon>
        <taxon>Sordariales</taxon>
        <taxon>Lasiosphaeriaceae</taxon>
        <taxon>Apodospora</taxon>
    </lineage>
</organism>
<name>A0AAE0M1G0_9PEZI</name>
<dbReference type="InterPro" id="IPR003593">
    <property type="entry name" value="AAA+_ATPase"/>
</dbReference>
<dbReference type="SUPFAM" id="SSF52540">
    <property type="entry name" value="P-loop containing nucleoside triphosphate hydrolases"/>
    <property type="match status" value="1"/>
</dbReference>
<evidence type="ECO:0000313" key="4">
    <source>
        <dbReference type="Proteomes" id="UP001283341"/>
    </source>
</evidence>
<reference evidence="3" key="2">
    <citation type="submission" date="2023-06" db="EMBL/GenBank/DDBJ databases">
        <authorList>
            <consortium name="Lawrence Berkeley National Laboratory"/>
            <person name="Haridas S."/>
            <person name="Hensen N."/>
            <person name="Bonometti L."/>
            <person name="Westerberg I."/>
            <person name="Brannstrom I.O."/>
            <person name="Guillou S."/>
            <person name="Cros-Aarteil S."/>
            <person name="Calhoun S."/>
            <person name="Kuo A."/>
            <person name="Mondo S."/>
            <person name="Pangilinan J."/>
            <person name="Riley R."/>
            <person name="Labutti K."/>
            <person name="Andreopoulos B."/>
            <person name="Lipzen A."/>
            <person name="Chen C."/>
            <person name="Yanf M."/>
            <person name="Daum C."/>
            <person name="Ng V."/>
            <person name="Clum A."/>
            <person name="Steindorff A."/>
            <person name="Ohm R."/>
            <person name="Martin F."/>
            <person name="Silar P."/>
            <person name="Natvig D."/>
            <person name="Lalanne C."/>
            <person name="Gautier V."/>
            <person name="Ament-Velasquez S.L."/>
            <person name="Kruys A."/>
            <person name="Hutchinson M.I."/>
            <person name="Powell A.J."/>
            <person name="Barry K."/>
            <person name="Miller A.N."/>
            <person name="Grigoriev I.V."/>
            <person name="Debuchy R."/>
            <person name="Gladieux P."/>
            <person name="Thoren M.H."/>
            <person name="Johannesson H."/>
        </authorList>
    </citation>
    <scope>NUCLEOTIDE SEQUENCE</scope>
    <source>
        <strain evidence="3">CBS 118394</strain>
    </source>
</reference>
<evidence type="ECO:0000313" key="3">
    <source>
        <dbReference type="EMBL" id="KAK3315617.1"/>
    </source>
</evidence>
<evidence type="ECO:0000259" key="2">
    <source>
        <dbReference type="SMART" id="SM00382"/>
    </source>
</evidence>
<feature type="domain" description="AAA+ ATPase" evidence="2">
    <location>
        <begin position="398"/>
        <end position="523"/>
    </location>
</feature>
<reference evidence="3" key="1">
    <citation type="journal article" date="2023" name="Mol. Phylogenet. Evol.">
        <title>Genome-scale phylogeny and comparative genomics of the fungal order Sordariales.</title>
        <authorList>
            <person name="Hensen N."/>
            <person name="Bonometti L."/>
            <person name="Westerberg I."/>
            <person name="Brannstrom I.O."/>
            <person name="Guillou S."/>
            <person name="Cros-Aarteil S."/>
            <person name="Calhoun S."/>
            <person name="Haridas S."/>
            <person name="Kuo A."/>
            <person name="Mondo S."/>
            <person name="Pangilinan J."/>
            <person name="Riley R."/>
            <person name="LaButti K."/>
            <person name="Andreopoulos B."/>
            <person name="Lipzen A."/>
            <person name="Chen C."/>
            <person name="Yan M."/>
            <person name="Daum C."/>
            <person name="Ng V."/>
            <person name="Clum A."/>
            <person name="Steindorff A."/>
            <person name="Ohm R.A."/>
            <person name="Martin F."/>
            <person name="Silar P."/>
            <person name="Natvig D.O."/>
            <person name="Lalanne C."/>
            <person name="Gautier V."/>
            <person name="Ament-Velasquez S.L."/>
            <person name="Kruys A."/>
            <person name="Hutchinson M.I."/>
            <person name="Powell A.J."/>
            <person name="Barry K."/>
            <person name="Miller A.N."/>
            <person name="Grigoriev I.V."/>
            <person name="Debuchy R."/>
            <person name="Gladieux P."/>
            <person name="Hiltunen Thoren M."/>
            <person name="Johannesson H."/>
        </authorList>
    </citation>
    <scope>NUCLEOTIDE SEQUENCE</scope>
    <source>
        <strain evidence="3">CBS 118394</strain>
    </source>
</reference>
<dbReference type="InterPro" id="IPR054289">
    <property type="entry name" value="DUF7025"/>
</dbReference>
<protein>
    <submittedName>
        <fullName evidence="3">P-loop containing nucleoside triphosphate hydrolase protein</fullName>
    </submittedName>
</protein>
<feature type="region of interest" description="Disordered" evidence="1">
    <location>
        <begin position="1"/>
        <end position="21"/>
    </location>
</feature>
<sequence>MTNTTTDALTKADEGDAARVEAKPRSRISRYDQYFNVREGRVVLVKSLKPDVKKHGRKVLAVVRRITDEKGFLTKTEVDIKSEVLARIMEEINADVEGISLRTKPPVVPLEMFYHNMSALQDKLSEAQLDSPENTDLIADLTEITKFAQDEFATTTANLKRLLDAGECTFELLWAIFTPNTLVYRHHEYVEEDQVLKFRAMRIQTYSDKSRYWKVDCHIVTNDGNKFGLAYEPFYMCIDEFVGARKIKDLDIFPLKYHADAAKIRSDALRRGRQFAGFGKPIVMETNGPAMFEKRDMLDVPRQYKFYSHGRIIIDPKGFRSSNPNIAFIPTVHMTLEPESLTEEQLIILSAYRTGFQFHGAFGDVVMDPRTKQFFYSMVKQHSSEDDEFDDIIAGKGKGIVCLFSGPPGSGKTLTAEAVAGITRRPLYSVSAGDLGVYPDLVEEKLGKILEQSQRWNAVLLLDEADVFLEQRQPNDVTRNALVSIFLRQLEYYQGILIMTTNRIGQIDTAFKSRVHVSIPYPELDEKARRHIWSMFIRRYREATQKGGAGYAPDLVSEEAIERLAKERVNGRQIKNTFNCARIFAKELGEPLSMGHIDQVLGINNWGTDHEQAYVNGVKES</sequence>
<dbReference type="Pfam" id="PF22942">
    <property type="entry name" value="DUF7025"/>
    <property type="match status" value="1"/>
</dbReference>
<dbReference type="SMART" id="SM00382">
    <property type="entry name" value="AAA"/>
    <property type="match status" value="1"/>
</dbReference>